<evidence type="ECO:0000313" key="1">
    <source>
        <dbReference type="EMBL" id="CAJ2675479.1"/>
    </source>
</evidence>
<sequence length="347" mass="40430">MIEEPFVLNKDYDVDIKSIKKKSSLTLKLAVLMLATVYTIYICSINLEQPVVDLIRTSTKLLELRSFTNHSCHPSLVEEFDLPYLHYPHPKTFNREECGCNPVRYFCIISMQRSGSGWFETLLNSHINISSNGEIFSKAKRRENVSSILKTMDKVYNLDWFTSASKNQCNAAVGFKWMLNQGLMKHHKEIEEYFQSKGVFAIFLLRRNFLRRVVSVLANSYDKYAKPLNGTHKSHVHSTIEAEVLAIYKPRINTTSLMIELKQTEEIAAKAIEYFNNTHHIVLYYEDLLKNPTKLKDVQEFLRLPYRDLQSHQFKIHTAPLSKQIENWDEVQEALKGTPYQSFLYTD</sequence>
<keyword evidence="2" id="KW-1185">Reference proteome</keyword>
<accession>A0ACB0M4A0</accession>
<comment type="caution">
    <text evidence="1">The sequence shown here is derived from an EMBL/GenBank/DDBJ whole genome shotgun (WGS) entry which is preliminary data.</text>
</comment>
<protein>
    <submittedName>
        <fullName evidence="1">Uncharacterized protein</fullName>
    </submittedName>
</protein>
<name>A0ACB0M4A0_TRIPR</name>
<reference evidence="1" key="1">
    <citation type="submission" date="2023-10" db="EMBL/GenBank/DDBJ databases">
        <authorList>
            <person name="Rodriguez Cubillos JULIANA M."/>
            <person name="De Vega J."/>
        </authorList>
    </citation>
    <scope>NUCLEOTIDE SEQUENCE</scope>
</reference>
<evidence type="ECO:0000313" key="2">
    <source>
        <dbReference type="Proteomes" id="UP001177021"/>
    </source>
</evidence>
<dbReference type="Proteomes" id="UP001177021">
    <property type="component" value="Unassembled WGS sequence"/>
</dbReference>
<gene>
    <name evidence="1" type="ORF">MILVUS5_LOCUS38495</name>
</gene>
<organism evidence="1 2">
    <name type="scientific">Trifolium pratense</name>
    <name type="common">Red clover</name>
    <dbReference type="NCBI Taxonomy" id="57577"/>
    <lineage>
        <taxon>Eukaryota</taxon>
        <taxon>Viridiplantae</taxon>
        <taxon>Streptophyta</taxon>
        <taxon>Embryophyta</taxon>
        <taxon>Tracheophyta</taxon>
        <taxon>Spermatophyta</taxon>
        <taxon>Magnoliopsida</taxon>
        <taxon>eudicotyledons</taxon>
        <taxon>Gunneridae</taxon>
        <taxon>Pentapetalae</taxon>
        <taxon>rosids</taxon>
        <taxon>fabids</taxon>
        <taxon>Fabales</taxon>
        <taxon>Fabaceae</taxon>
        <taxon>Papilionoideae</taxon>
        <taxon>50 kb inversion clade</taxon>
        <taxon>NPAAA clade</taxon>
        <taxon>Hologalegina</taxon>
        <taxon>IRL clade</taxon>
        <taxon>Trifolieae</taxon>
        <taxon>Trifolium</taxon>
    </lineage>
</organism>
<dbReference type="EMBL" id="CASHSV030000716">
    <property type="protein sequence ID" value="CAJ2675479.1"/>
    <property type="molecule type" value="Genomic_DNA"/>
</dbReference>
<proteinExistence type="predicted"/>